<organism evidence="14 15">
    <name type="scientific">Erythroxylum novogranatense</name>
    <dbReference type="NCBI Taxonomy" id="1862640"/>
    <lineage>
        <taxon>Eukaryota</taxon>
        <taxon>Viridiplantae</taxon>
        <taxon>Streptophyta</taxon>
        <taxon>Embryophyta</taxon>
        <taxon>Tracheophyta</taxon>
        <taxon>Spermatophyta</taxon>
        <taxon>Magnoliopsida</taxon>
        <taxon>eudicotyledons</taxon>
        <taxon>Gunneridae</taxon>
        <taxon>Pentapetalae</taxon>
        <taxon>rosids</taxon>
        <taxon>fabids</taxon>
        <taxon>Malpighiales</taxon>
        <taxon>Erythroxylaceae</taxon>
        <taxon>Erythroxylum</taxon>
    </lineage>
</organism>
<evidence type="ECO:0000256" key="1">
    <source>
        <dbReference type="ARBA" id="ARBA00004123"/>
    </source>
</evidence>
<evidence type="ECO:0000256" key="8">
    <source>
        <dbReference type="ARBA" id="ARBA00023125"/>
    </source>
</evidence>
<comment type="caution">
    <text evidence="14">The sequence shown here is derived from an EMBL/GenBank/DDBJ whole genome shotgun (WGS) entry which is preliminary data.</text>
</comment>
<dbReference type="FunFam" id="3.40.50.300:FF:001992">
    <property type="entry name" value="ATP-dependent RNA helicase, putative"/>
    <property type="match status" value="1"/>
</dbReference>
<dbReference type="GO" id="GO:0000400">
    <property type="term" value="F:four-way junction DNA binding"/>
    <property type="evidence" value="ECO:0007669"/>
    <property type="project" value="TreeGrafter"/>
</dbReference>
<keyword evidence="10" id="KW-0539">Nucleus</keyword>
<proteinExistence type="inferred from homology"/>
<dbReference type="Gene3D" id="3.40.50.300">
    <property type="entry name" value="P-loop containing nucleotide triphosphate hydrolases"/>
    <property type="match status" value="2"/>
</dbReference>
<keyword evidence="9" id="KW-0234">DNA repair</keyword>
<dbReference type="InterPro" id="IPR014001">
    <property type="entry name" value="Helicase_ATP-bd"/>
</dbReference>
<dbReference type="InterPro" id="IPR001650">
    <property type="entry name" value="Helicase_C-like"/>
</dbReference>
<keyword evidence="5" id="KW-0378">Hydrolase</keyword>
<dbReference type="CDD" id="cd18033">
    <property type="entry name" value="DEXDc_FANCM"/>
    <property type="match status" value="1"/>
</dbReference>
<feature type="region of interest" description="Disordered" evidence="11">
    <location>
        <begin position="1312"/>
        <end position="1345"/>
    </location>
</feature>
<dbReference type="Gene3D" id="1.20.1320.20">
    <property type="entry name" value="hef helicase domain"/>
    <property type="match status" value="1"/>
</dbReference>
<keyword evidence="6" id="KW-0347">Helicase</keyword>
<dbReference type="Proteomes" id="UP001159364">
    <property type="component" value="Linkage Group LG01"/>
</dbReference>
<dbReference type="PANTHER" id="PTHR14025">
    <property type="entry name" value="FANCONI ANEMIA GROUP M FANCM FAMILY MEMBER"/>
    <property type="match status" value="1"/>
</dbReference>
<keyword evidence="4" id="KW-0227">DNA damage</keyword>
<dbReference type="PROSITE" id="PS51194">
    <property type="entry name" value="HELICASE_CTER"/>
    <property type="match status" value="1"/>
</dbReference>
<dbReference type="Pfam" id="PF04851">
    <property type="entry name" value="ResIII"/>
    <property type="match status" value="1"/>
</dbReference>
<evidence type="ECO:0000259" key="13">
    <source>
        <dbReference type="PROSITE" id="PS51194"/>
    </source>
</evidence>
<dbReference type="FunFam" id="3.40.50.300:FF:000861">
    <property type="entry name" value="Fanconi anemia, complementation group M"/>
    <property type="match status" value="1"/>
</dbReference>
<dbReference type="GO" id="GO:0036297">
    <property type="term" value="P:interstrand cross-link repair"/>
    <property type="evidence" value="ECO:0007669"/>
    <property type="project" value="TreeGrafter"/>
</dbReference>
<keyword evidence="7" id="KW-0067">ATP-binding</keyword>
<feature type="region of interest" description="Disordered" evidence="11">
    <location>
        <begin position="1179"/>
        <end position="1201"/>
    </location>
</feature>
<evidence type="ECO:0000256" key="4">
    <source>
        <dbReference type="ARBA" id="ARBA00022763"/>
    </source>
</evidence>
<dbReference type="GO" id="GO:0043138">
    <property type="term" value="F:3'-5' DNA helicase activity"/>
    <property type="evidence" value="ECO:0007669"/>
    <property type="project" value="InterPro"/>
</dbReference>
<evidence type="ECO:0000313" key="14">
    <source>
        <dbReference type="EMBL" id="KAJ8774205.1"/>
    </source>
</evidence>
<dbReference type="SMART" id="SM00487">
    <property type="entry name" value="DEXDc"/>
    <property type="match status" value="1"/>
</dbReference>
<dbReference type="CDD" id="cd12091">
    <property type="entry name" value="FANCM_ID"/>
    <property type="match status" value="1"/>
</dbReference>
<evidence type="ECO:0000256" key="2">
    <source>
        <dbReference type="ARBA" id="ARBA00009889"/>
    </source>
</evidence>
<dbReference type="PROSITE" id="PS51192">
    <property type="entry name" value="HELICASE_ATP_BIND_1"/>
    <property type="match status" value="1"/>
</dbReference>
<keyword evidence="8" id="KW-0238">DNA-binding</keyword>
<sequence length="1345" mass="149389">MSSSVTHLHIIDGNDGGDLQEEEEIDWEAAVREIDVSCQKNANPSTFTSSHFTPKVFGNCVKQSTLDSFVGKLGIDDIDDGISSCVRIDAQSAQTWIYPVNVPLRDYQFAITKTALFSNTLVVLPTGLGKTLIAAVVMYNYFRWFPDGKIVFAAPSRPLVMQQIEACHNVVGIPQKWTIDMTGHLSPLRRACFWKTKRVFFVTPQVLEKDIQAGTCLAKSLVCLVIDEAHRAMGNYSYCVVVRQLMSISVRPRILALTATPGSKQPVVQSIIDNLQISTLEYRNESHPDVSPYVHNRKIELIEVALGKDAVDVNKRLLDVIRPYVARLTAIGLLQNRDYQTLSPPDLLQSREKFRTTPPVDLPQDKYGEIEAYFGALLTLYHIRKLLSSHGIRPTFEMLEEKLKQGAFARLMGKNENIREIKLLMHRSLSHGAPSPKLSKMLEILVEHFRTKDFQNSRVIIFSNFRGSVRDIMDALMNIGDIIKATEFIGQSSGKVLKGQSQKVQQAILQKFRAGGYNVIVATSIGEEGLDIMEVDLVICFDANISPLRMIQRMGRTGRKHDGRVVVLACEGSELKGYTRKQANSRTIRKHMHNGGINSFNFHSSPRMIPHIFKPEVRFVEMSIEQYVPHGKKVKDDFAIQIPTYKQKLTVIEDDLIARYFHPKSGNTGRPSLIAFPHFQAFPSRVHKVMHCHRTNMLTEAIQHLQRLSFLKGDSESSEDEVESVKCFAAGVIGKEVNGAEDSVHQDGSLSANSAQDVGNSELLPMRSMIAKKQNFLNVNDQDSSAHLCTFGSDFKSIDAVDQVTFSVPLVSSKEASDSKFTIATTGATDTLKQISYPLENWAQHQKESSMHENVATNVEIVQTQYRNGISLTASRSANTYGHQKEMVDLVKKADICEDNFGDIELSSRLTNMIEIGVVPESPISDGPLDGKERGSLAPELISSANCGDEMLVKLTSINQTYVDGSPCQGNILVHPDSDEGQTPLLEVKNPSVKRGCTSISPIAEETSTPFPNGTQNTDIKDWLLSSGEKSDNVKQVRKFKRLRKISDLVNHVDPNRLNNSLVPITNLERRFCDTCPSQIKQGKGKRKQFGNVRDFVDEEAEISLEVEESDDGSCVQESSSYDDSFIDDRTDPITSTQSEASRVDMIAFYRHSLLSQSPIGRLSSAAFTPDCGTAASNLKQTGSSSAKSSYSLQAPQTEHPNHSAALISESFQLKSEKSSVAMITVIAGLQNENDEADTRKRKFTNCQSGSIPATNLDHEFSLLLNATGTKILNEDAVNKSDADIEMFSDDQFFESLDLDAVEAQATSLLKHRSETSVQKSDIILKEKPESTDLENSPSFDLGIW</sequence>
<dbReference type="SMART" id="SM00490">
    <property type="entry name" value="HELICc"/>
    <property type="match status" value="1"/>
</dbReference>
<dbReference type="InterPro" id="IPR039686">
    <property type="entry name" value="FANCM/Mph1-like_ID"/>
</dbReference>
<evidence type="ECO:0000256" key="3">
    <source>
        <dbReference type="ARBA" id="ARBA00022741"/>
    </source>
</evidence>
<dbReference type="GO" id="GO:0005524">
    <property type="term" value="F:ATP binding"/>
    <property type="evidence" value="ECO:0007669"/>
    <property type="project" value="UniProtKB-KW"/>
</dbReference>
<evidence type="ECO:0000259" key="12">
    <source>
        <dbReference type="PROSITE" id="PS51192"/>
    </source>
</evidence>
<comment type="similarity">
    <text evidence="2">Belongs to the DEAD box helicase family. DEAH subfamily. FANCM sub-subfamily.</text>
</comment>
<reference evidence="14 15" key="1">
    <citation type="submission" date="2021-09" db="EMBL/GenBank/DDBJ databases">
        <title>Genomic insights and catalytic innovation underlie evolution of tropane alkaloids biosynthesis.</title>
        <authorList>
            <person name="Wang Y.-J."/>
            <person name="Tian T."/>
            <person name="Huang J.-P."/>
            <person name="Huang S.-X."/>
        </authorList>
    </citation>
    <scope>NUCLEOTIDE SEQUENCE [LARGE SCALE GENOMIC DNA]</scope>
    <source>
        <strain evidence="14">KIB-2018</strain>
        <tissue evidence="14">Leaf</tissue>
    </source>
</reference>
<gene>
    <name evidence="14" type="ORF">K2173_009636</name>
</gene>
<evidence type="ECO:0000256" key="7">
    <source>
        <dbReference type="ARBA" id="ARBA00022840"/>
    </source>
</evidence>
<evidence type="ECO:0000256" key="10">
    <source>
        <dbReference type="ARBA" id="ARBA00023242"/>
    </source>
</evidence>
<accession>A0AAV8U4L3</accession>
<dbReference type="InterPro" id="IPR027417">
    <property type="entry name" value="P-loop_NTPase"/>
</dbReference>
<name>A0AAV8U4L3_9ROSI</name>
<feature type="domain" description="Helicase C-terminal" evidence="13">
    <location>
        <begin position="437"/>
        <end position="603"/>
    </location>
</feature>
<evidence type="ECO:0000256" key="6">
    <source>
        <dbReference type="ARBA" id="ARBA00022806"/>
    </source>
</evidence>
<evidence type="ECO:0000313" key="15">
    <source>
        <dbReference type="Proteomes" id="UP001159364"/>
    </source>
</evidence>
<dbReference type="GO" id="GO:0005634">
    <property type="term" value="C:nucleus"/>
    <property type="evidence" value="ECO:0007669"/>
    <property type="project" value="UniProtKB-SubCell"/>
</dbReference>
<feature type="region of interest" description="Disordered" evidence="11">
    <location>
        <begin position="1106"/>
        <end position="1138"/>
    </location>
</feature>
<dbReference type="InterPro" id="IPR044749">
    <property type="entry name" value="FANCM_DEXDc"/>
</dbReference>
<dbReference type="SUPFAM" id="SSF52540">
    <property type="entry name" value="P-loop containing nucleoside triphosphate hydrolases"/>
    <property type="match status" value="1"/>
</dbReference>
<dbReference type="GO" id="GO:0016787">
    <property type="term" value="F:hydrolase activity"/>
    <property type="evidence" value="ECO:0007669"/>
    <property type="project" value="UniProtKB-KW"/>
</dbReference>
<comment type="subcellular location">
    <subcellularLocation>
        <location evidence="1">Nucleus</location>
    </subcellularLocation>
</comment>
<dbReference type="Pfam" id="PF00271">
    <property type="entry name" value="Helicase_C"/>
    <property type="match status" value="1"/>
</dbReference>
<dbReference type="CDD" id="cd18801">
    <property type="entry name" value="SF2_C_FANCM_Hef"/>
    <property type="match status" value="1"/>
</dbReference>
<feature type="domain" description="Helicase ATP-binding" evidence="12">
    <location>
        <begin position="111"/>
        <end position="279"/>
    </location>
</feature>
<evidence type="ECO:0000256" key="11">
    <source>
        <dbReference type="SAM" id="MobiDB-lite"/>
    </source>
</evidence>
<protein>
    <submittedName>
        <fullName evidence="14">Uncharacterized protein</fullName>
    </submittedName>
</protein>
<dbReference type="EMBL" id="JAIWQS010000001">
    <property type="protein sequence ID" value="KAJ8774205.1"/>
    <property type="molecule type" value="Genomic_DNA"/>
</dbReference>
<keyword evidence="15" id="KW-1185">Reference proteome</keyword>
<evidence type="ECO:0000256" key="5">
    <source>
        <dbReference type="ARBA" id="ARBA00022801"/>
    </source>
</evidence>
<dbReference type="GO" id="GO:0045003">
    <property type="term" value="P:double-strand break repair via synthesis-dependent strand annealing"/>
    <property type="evidence" value="ECO:0007669"/>
    <property type="project" value="TreeGrafter"/>
</dbReference>
<dbReference type="PANTHER" id="PTHR14025:SF20">
    <property type="entry name" value="FANCONI ANEMIA GROUP M PROTEIN"/>
    <property type="match status" value="1"/>
</dbReference>
<evidence type="ECO:0000256" key="9">
    <source>
        <dbReference type="ARBA" id="ARBA00023204"/>
    </source>
</evidence>
<keyword evidence="3" id="KW-0547">Nucleotide-binding</keyword>
<dbReference type="GO" id="GO:0009378">
    <property type="term" value="F:four-way junction helicase activity"/>
    <property type="evidence" value="ECO:0007669"/>
    <property type="project" value="TreeGrafter"/>
</dbReference>
<dbReference type="InterPro" id="IPR006935">
    <property type="entry name" value="Helicase/UvrB_N"/>
</dbReference>